<dbReference type="InterPro" id="IPR018060">
    <property type="entry name" value="HTH_AraC"/>
</dbReference>
<protein>
    <submittedName>
        <fullName evidence="5">AraC-like DNA-binding protein</fullName>
    </submittedName>
</protein>
<proteinExistence type="predicted"/>
<dbReference type="InterPro" id="IPR014710">
    <property type="entry name" value="RmlC-like_jellyroll"/>
</dbReference>
<dbReference type="InterPro" id="IPR003313">
    <property type="entry name" value="AraC-bd"/>
</dbReference>
<dbReference type="RefSeq" id="WP_109674246.1">
    <property type="nucleotide sequence ID" value="NZ_QGDT01000004.1"/>
</dbReference>
<gene>
    <name evidence="5" type="ORF">CLV98_104250</name>
</gene>
<dbReference type="Pfam" id="PF12833">
    <property type="entry name" value="HTH_18"/>
    <property type="match status" value="1"/>
</dbReference>
<sequence length="288" mass="33710">MKPQLIKVPKATQNSFSIRRDVVLYFYDRWHYHPEMELVLIEQGSGRQFIGDNIQNFHNGDLLLIGPNLPHYWRCDDKYFEGHENLHAQATVLHFLPDLFGTTFLELPENKPLRDLFQKAASGLKFNGKIKEQVIPLMQQLLRNPKENRIILLLQILNKLAFASDTVQLSNDFNLKSLDPFDTDRINAIYSYTLQNFQKKISIAEIADIANISPHSFCRYFKSRSRKTYSQFLIELRIGHACKLLLEEKWPVAQICFESGFNNFANFNKCFKNIMGISPLQYQKNNRY</sequence>
<reference evidence="5 6" key="1">
    <citation type="submission" date="2018-03" db="EMBL/GenBank/DDBJ databases">
        <title>Genomic Encyclopedia of Archaeal and Bacterial Type Strains, Phase II (KMG-II): from individual species to whole genera.</title>
        <authorList>
            <person name="Goeker M."/>
        </authorList>
    </citation>
    <scope>NUCLEOTIDE SEQUENCE [LARGE SCALE GENOMIC DNA]</scope>
    <source>
        <strain evidence="5 6">DSM 100346</strain>
    </source>
</reference>
<dbReference type="PANTHER" id="PTHR43280">
    <property type="entry name" value="ARAC-FAMILY TRANSCRIPTIONAL REGULATOR"/>
    <property type="match status" value="1"/>
</dbReference>
<dbReference type="PROSITE" id="PS00041">
    <property type="entry name" value="HTH_ARAC_FAMILY_1"/>
    <property type="match status" value="1"/>
</dbReference>
<dbReference type="GO" id="GO:0043565">
    <property type="term" value="F:sequence-specific DNA binding"/>
    <property type="evidence" value="ECO:0007669"/>
    <property type="project" value="InterPro"/>
</dbReference>
<keyword evidence="6" id="KW-1185">Reference proteome</keyword>
<dbReference type="Gene3D" id="2.60.120.10">
    <property type="entry name" value="Jelly Rolls"/>
    <property type="match status" value="1"/>
</dbReference>
<feature type="domain" description="HTH araC/xylS-type" evidence="4">
    <location>
        <begin position="187"/>
        <end position="285"/>
    </location>
</feature>
<dbReference type="AlphaFoldDB" id="A0A316ALF7"/>
<name>A0A316ALF7_9BACT</name>
<dbReference type="OrthoDB" id="792101at2"/>
<evidence type="ECO:0000313" key="5">
    <source>
        <dbReference type="EMBL" id="PWJ58391.1"/>
    </source>
</evidence>
<evidence type="ECO:0000256" key="2">
    <source>
        <dbReference type="ARBA" id="ARBA00023125"/>
    </source>
</evidence>
<keyword evidence="3" id="KW-0804">Transcription</keyword>
<dbReference type="SUPFAM" id="SSF51182">
    <property type="entry name" value="RmlC-like cupins"/>
    <property type="match status" value="1"/>
</dbReference>
<dbReference type="SUPFAM" id="SSF46689">
    <property type="entry name" value="Homeodomain-like"/>
    <property type="match status" value="2"/>
</dbReference>
<keyword evidence="2 5" id="KW-0238">DNA-binding</keyword>
<dbReference type="GO" id="GO:0003700">
    <property type="term" value="F:DNA-binding transcription factor activity"/>
    <property type="evidence" value="ECO:0007669"/>
    <property type="project" value="InterPro"/>
</dbReference>
<evidence type="ECO:0000256" key="1">
    <source>
        <dbReference type="ARBA" id="ARBA00023015"/>
    </source>
</evidence>
<dbReference type="Gene3D" id="1.10.10.60">
    <property type="entry name" value="Homeodomain-like"/>
    <property type="match status" value="2"/>
</dbReference>
<comment type="caution">
    <text evidence="5">The sequence shown here is derived from an EMBL/GenBank/DDBJ whole genome shotgun (WGS) entry which is preliminary data.</text>
</comment>
<dbReference type="PANTHER" id="PTHR43280:SF2">
    <property type="entry name" value="HTH-TYPE TRANSCRIPTIONAL REGULATOR EXSA"/>
    <property type="match status" value="1"/>
</dbReference>
<evidence type="ECO:0000256" key="3">
    <source>
        <dbReference type="ARBA" id="ARBA00023163"/>
    </source>
</evidence>
<keyword evidence="1" id="KW-0805">Transcription regulation</keyword>
<dbReference type="Proteomes" id="UP000245880">
    <property type="component" value="Unassembled WGS sequence"/>
</dbReference>
<dbReference type="InterPro" id="IPR018062">
    <property type="entry name" value="HTH_AraC-typ_CS"/>
</dbReference>
<dbReference type="PROSITE" id="PS01124">
    <property type="entry name" value="HTH_ARAC_FAMILY_2"/>
    <property type="match status" value="1"/>
</dbReference>
<accession>A0A316ALF7</accession>
<dbReference type="CDD" id="cd06976">
    <property type="entry name" value="cupin_MtlR-like_N"/>
    <property type="match status" value="1"/>
</dbReference>
<evidence type="ECO:0000313" key="6">
    <source>
        <dbReference type="Proteomes" id="UP000245880"/>
    </source>
</evidence>
<evidence type="ECO:0000259" key="4">
    <source>
        <dbReference type="PROSITE" id="PS01124"/>
    </source>
</evidence>
<dbReference type="InterPro" id="IPR011051">
    <property type="entry name" value="RmlC_Cupin_sf"/>
</dbReference>
<organism evidence="5 6">
    <name type="scientific">Dyadobacter jejuensis</name>
    <dbReference type="NCBI Taxonomy" id="1082580"/>
    <lineage>
        <taxon>Bacteria</taxon>
        <taxon>Pseudomonadati</taxon>
        <taxon>Bacteroidota</taxon>
        <taxon>Cytophagia</taxon>
        <taxon>Cytophagales</taxon>
        <taxon>Spirosomataceae</taxon>
        <taxon>Dyadobacter</taxon>
    </lineage>
</organism>
<dbReference type="EMBL" id="QGDT01000004">
    <property type="protein sequence ID" value="PWJ58391.1"/>
    <property type="molecule type" value="Genomic_DNA"/>
</dbReference>
<dbReference type="InterPro" id="IPR009057">
    <property type="entry name" value="Homeodomain-like_sf"/>
</dbReference>
<dbReference type="SMART" id="SM00342">
    <property type="entry name" value="HTH_ARAC"/>
    <property type="match status" value="1"/>
</dbReference>
<dbReference type="Pfam" id="PF02311">
    <property type="entry name" value="AraC_binding"/>
    <property type="match status" value="1"/>
</dbReference>